<sequence>MLNLTERTNLKVLVRNQLGPKTQHLVRELYKRGLDLQMVKKLQILNPVSLTNPNVLLLEKTTQAQRSVTAEGSLENRLKSSKRHAKTNFESDMAGCSAVKTTSKSRKATNVNEYQQNLLTSLSDKALGKLESNISDQTEFPAIRTAQTKKSSSGFRKTLKISYSLLVNYQ</sequence>
<gene>
    <name evidence="1" type="ORF">JTE90_019441</name>
</gene>
<protein>
    <submittedName>
        <fullName evidence="1">Uncharacterized protein</fullName>
    </submittedName>
</protein>
<comment type="caution">
    <text evidence="1">The sequence shown here is derived from an EMBL/GenBank/DDBJ whole genome shotgun (WGS) entry which is preliminary data.</text>
</comment>
<dbReference type="Proteomes" id="UP000827092">
    <property type="component" value="Unassembled WGS sequence"/>
</dbReference>
<dbReference type="EMBL" id="JAFNEN010003776">
    <property type="protein sequence ID" value="KAG8171597.1"/>
    <property type="molecule type" value="Genomic_DNA"/>
</dbReference>
<evidence type="ECO:0000313" key="2">
    <source>
        <dbReference type="Proteomes" id="UP000827092"/>
    </source>
</evidence>
<dbReference type="AlphaFoldDB" id="A0AAV6TI96"/>
<organism evidence="1 2">
    <name type="scientific">Oedothorax gibbosus</name>
    <dbReference type="NCBI Taxonomy" id="931172"/>
    <lineage>
        <taxon>Eukaryota</taxon>
        <taxon>Metazoa</taxon>
        <taxon>Ecdysozoa</taxon>
        <taxon>Arthropoda</taxon>
        <taxon>Chelicerata</taxon>
        <taxon>Arachnida</taxon>
        <taxon>Araneae</taxon>
        <taxon>Araneomorphae</taxon>
        <taxon>Entelegynae</taxon>
        <taxon>Araneoidea</taxon>
        <taxon>Linyphiidae</taxon>
        <taxon>Erigoninae</taxon>
        <taxon>Oedothorax</taxon>
    </lineage>
</organism>
<keyword evidence="2" id="KW-1185">Reference proteome</keyword>
<proteinExistence type="predicted"/>
<name>A0AAV6TI96_9ARAC</name>
<reference evidence="1 2" key="1">
    <citation type="journal article" date="2022" name="Nat. Ecol. Evol.">
        <title>A masculinizing supergene underlies an exaggerated male reproductive morph in a spider.</title>
        <authorList>
            <person name="Hendrickx F."/>
            <person name="De Corte Z."/>
            <person name="Sonet G."/>
            <person name="Van Belleghem S.M."/>
            <person name="Kostlbacher S."/>
            <person name="Vangestel C."/>
        </authorList>
    </citation>
    <scope>NUCLEOTIDE SEQUENCE [LARGE SCALE GENOMIC DNA]</scope>
    <source>
        <strain evidence="1">W744_W776</strain>
    </source>
</reference>
<evidence type="ECO:0000313" key="1">
    <source>
        <dbReference type="EMBL" id="KAG8171597.1"/>
    </source>
</evidence>
<accession>A0AAV6TI96</accession>